<protein>
    <submittedName>
        <fullName evidence="1">Uncharacterized protein</fullName>
    </submittedName>
</protein>
<gene>
    <name evidence="1" type="ORF">B1B_13599</name>
</gene>
<reference evidence="1" key="2">
    <citation type="journal article" date="2014" name="ISME J.">
        <title>Microbial stratification in low pH oxic and suboxic macroscopic growths along an acid mine drainage.</title>
        <authorList>
            <person name="Mendez-Garcia C."/>
            <person name="Mesa V."/>
            <person name="Sprenger R.R."/>
            <person name="Richter M."/>
            <person name="Diez M.S."/>
            <person name="Solano J."/>
            <person name="Bargiela R."/>
            <person name="Golyshina O.V."/>
            <person name="Manteca A."/>
            <person name="Ramos J.L."/>
            <person name="Gallego J.R."/>
            <person name="Llorente I."/>
            <person name="Martins Dos Santos V.A."/>
            <person name="Jensen O.N."/>
            <person name="Pelaez A.I."/>
            <person name="Sanchez J."/>
            <person name="Ferrer M."/>
        </authorList>
    </citation>
    <scope>NUCLEOTIDE SEQUENCE</scope>
</reference>
<organism evidence="1">
    <name type="scientific">mine drainage metagenome</name>
    <dbReference type="NCBI Taxonomy" id="410659"/>
    <lineage>
        <taxon>unclassified sequences</taxon>
        <taxon>metagenomes</taxon>
        <taxon>ecological metagenomes</taxon>
    </lineage>
</organism>
<sequence>ISLWADMDDPNAPHSHFQKSFGQRRNQIVDDCVQLKTDVDVYNDKRNPAEPIQIPLDFTLDVAELQQMPRDKAA</sequence>
<reference evidence="1" key="1">
    <citation type="submission" date="2013-08" db="EMBL/GenBank/DDBJ databases">
        <authorList>
            <person name="Mendez C."/>
            <person name="Richter M."/>
            <person name="Ferrer M."/>
            <person name="Sanchez J."/>
        </authorList>
    </citation>
    <scope>NUCLEOTIDE SEQUENCE</scope>
</reference>
<accession>T1AQA8</accession>
<comment type="caution">
    <text evidence="1">The sequence shown here is derived from an EMBL/GenBank/DDBJ whole genome shotgun (WGS) entry which is preliminary data.</text>
</comment>
<dbReference type="EMBL" id="AUZY01008953">
    <property type="protein sequence ID" value="EQD44235.1"/>
    <property type="molecule type" value="Genomic_DNA"/>
</dbReference>
<dbReference type="AlphaFoldDB" id="T1AQA8"/>
<evidence type="ECO:0000313" key="1">
    <source>
        <dbReference type="EMBL" id="EQD44235.1"/>
    </source>
</evidence>
<proteinExistence type="predicted"/>
<feature type="non-terminal residue" evidence="1">
    <location>
        <position position="1"/>
    </location>
</feature>
<name>T1AQA8_9ZZZZ</name>